<feature type="domain" description="Helicase ATP-binding" evidence="10">
    <location>
        <begin position="170"/>
        <end position="341"/>
    </location>
</feature>
<dbReference type="PANTHER" id="PTHR10799">
    <property type="entry name" value="SNF2/RAD54 HELICASE FAMILY"/>
    <property type="match status" value="1"/>
</dbReference>
<evidence type="ECO:0000256" key="3">
    <source>
        <dbReference type="ARBA" id="ARBA00022741"/>
    </source>
</evidence>
<evidence type="ECO:0000313" key="12">
    <source>
        <dbReference type="EMBL" id="RHY28999.1"/>
    </source>
</evidence>
<dbReference type="GO" id="GO:0004386">
    <property type="term" value="F:helicase activity"/>
    <property type="evidence" value="ECO:0007669"/>
    <property type="project" value="UniProtKB-KW"/>
</dbReference>
<proteinExistence type="inferred from homology"/>
<evidence type="ECO:0000256" key="6">
    <source>
        <dbReference type="ARBA" id="ARBA00022840"/>
    </source>
</evidence>
<dbReference type="InterPro" id="IPR000330">
    <property type="entry name" value="SNF2_N"/>
</dbReference>
<evidence type="ECO:0000259" key="11">
    <source>
        <dbReference type="PROSITE" id="PS51194"/>
    </source>
</evidence>
<protein>
    <recommendedName>
        <fullName evidence="14">Helicase</fullName>
    </recommendedName>
</protein>
<dbReference type="InterPro" id="IPR038718">
    <property type="entry name" value="SNF2-like_sf"/>
</dbReference>
<evidence type="ECO:0000256" key="7">
    <source>
        <dbReference type="ARBA" id="ARBA00023054"/>
    </source>
</evidence>
<feature type="domain" description="Helicase C-terminal" evidence="11">
    <location>
        <begin position="518"/>
        <end position="665"/>
    </location>
</feature>
<dbReference type="Pfam" id="PF00176">
    <property type="entry name" value="SNF2-rel_dom"/>
    <property type="match status" value="1"/>
</dbReference>
<keyword evidence="7" id="KW-0175">Coiled coil</keyword>
<dbReference type="InterPro" id="IPR001650">
    <property type="entry name" value="Helicase_C-like"/>
</dbReference>
<dbReference type="SUPFAM" id="SSF52540">
    <property type="entry name" value="P-loop containing nucleoside triphosphate hydrolases"/>
    <property type="match status" value="2"/>
</dbReference>
<evidence type="ECO:0008006" key="14">
    <source>
        <dbReference type="Google" id="ProtNLM"/>
    </source>
</evidence>
<evidence type="ECO:0000256" key="9">
    <source>
        <dbReference type="SAM" id="MobiDB-lite"/>
    </source>
</evidence>
<evidence type="ECO:0000256" key="2">
    <source>
        <dbReference type="ARBA" id="ARBA00007025"/>
    </source>
</evidence>
<keyword evidence="6" id="KW-0067">ATP-binding</keyword>
<dbReference type="FunFam" id="3.40.50.10810:FF:000015">
    <property type="entry name" value="lymphoid-specific helicase isoform X1"/>
    <property type="match status" value="1"/>
</dbReference>
<gene>
    <name evidence="12" type="ORF">DYB32_005541</name>
</gene>
<dbReference type="InterPro" id="IPR014001">
    <property type="entry name" value="Helicase_ATP-bd"/>
</dbReference>
<dbReference type="PROSITE" id="PS51192">
    <property type="entry name" value="HELICASE_ATP_BIND_1"/>
    <property type="match status" value="1"/>
</dbReference>
<comment type="similarity">
    <text evidence="2">Belongs to the SNF2/RAD54 helicase family.</text>
</comment>
<comment type="subcellular location">
    <subcellularLocation>
        <location evidence="1">Nucleus</location>
    </subcellularLocation>
</comment>
<dbReference type="Proteomes" id="UP000285060">
    <property type="component" value="Unassembled WGS sequence"/>
</dbReference>
<organism evidence="12 13">
    <name type="scientific">Aphanomyces invadans</name>
    <dbReference type="NCBI Taxonomy" id="157072"/>
    <lineage>
        <taxon>Eukaryota</taxon>
        <taxon>Sar</taxon>
        <taxon>Stramenopiles</taxon>
        <taxon>Oomycota</taxon>
        <taxon>Saprolegniomycetes</taxon>
        <taxon>Saprolegniales</taxon>
        <taxon>Verrucalvaceae</taxon>
        <taxon>Aphanomyces</taxon>
    </lineage>
</organism>
<sequence>MTATIENVPAEIQVNLDEGLEQADRKLPVDEDDDAVVDEKLKHIEDELKLEREHDDPVDDDAFKSISYAKRVEKLDSLLEKAGAYSKFLLSNMEPIQVEANVVDNAATPLSSKKRKGRQPKIKDGASKLQKINENQSGAHTVSEMKFKQPSLFTGGTLRAYQLEGIQWMCNLFENGLNGILADEMGLGKTVQVIGMLAQLKAKGVRGPYLVVAPLSTLSNWYNEFEKFTPTIPAMIYHGTTPERKLMRSKQLKRGTQTNPDFPIIITSYEVIIRDASSFNSMGFVWKFMIIDEGHRLKNMDCLLMRELKKCRSENRLLLSGTPLQNNLSELWSLLNFLLPDVFDDLALFQSWFNSSSANASATTDDIISKHDVLTNQKQGQVVSKLHEILRPFVLRRLKTDVVLDVPSKTEIVVYCPMTDLQASYYKLIADKELAKALQEKHGKSGMFVNAIHHVTFALYLTSFLANAAMTLRNMAVQLRKCCNHPYLFDEDTDASGNVVTGDHLIEAAGKLVIMDSMLKQLLQNGHKVLIFSQMTRVLDILEDYLHHRNYKYCRLDGRTNFSERQQSMDAFNKPESDLQVFLLSTRAGGLGINLTGGDTVILYDSDWNPHQDNQAQDRVHRIGQTKDVVVYRLITENSFENRMLQRANAKRTLERVVLSRGEFSSVSGEKANPSSLTMEELENLLKDDIQIRQEATGGISDSELAMLCDRKQVVDAFVKKTTDVPRETKGYYVVDSASSRMESYT</sequence>
<dbReference type="EMBL" id="QUSY01000495">
    <property type="protein sequence ID" value="RHY28999.1"/>
    <property type="molecule type" value="Genomic_DNA"/>
</dbReference>
<dbReference type="VEuPathDB" id="FungiDB:H310_07139"/>
<name>A0A418AUD1_9STRA</name>
<evidence type="ECO:0000256" key="4">
    <source>
        <dbReference type="ARBA" id="ARBA00022801"/>
    </source>
</evidence>
<comment type="caution">
    <text evidence="12">The sequence shown here is derived from an EMBL/GenBank/DDBJ whole genome shotgun (WGS) entry which is preliminary data.</text>
</comment>
<dbReference type="Pfam" id="PF00271">
    <property type="entry name" value="Helicase_C"/>
    <property type="match status" value="1"/>
</dbReference>
<keyword evidence="13" id="KW-1185">Reference proteome</keyword>
<dbReference type="GO" id="GO:0016787">
    <property type="term" value="F:hydrolase activity"/>
    <property type="evidence" value="ECO:0007669"/>
    <property type="project" value="UniProtKB-KW"/>
</dbReference>
<evidence type="ECO:0000313" key="13">
    <source>
        <dbReference type="Proteomes" id="UP000285060"/>
    </source>
</evidence>
<feature type="region of interest" description="Disordered" evidence="9">
    <location>
        <begin position="109"/>
        <end position="130"/>
    </location>
</feature>
<dbReference type="SMART" id="SM00487">
    <property type="entry name" value="DEXDc"/>
    <property type="match status" value="1"/>
</dbReference>
<keyword evidence="4" id="KW-0378">Hydrolase</keyword>
<dbReference type="CDD" id="cd18793">
    <property type="entry name" value="SF2_C_SNF"/>
    <property type="match status" value="1"/>
</dbReference>
<dbReference type="Gene3D" id="3.40.50.300">
    <property type="entry name" value="P-loop containing nucleotide triphosphate hydrolases"/>
    <property type="match status" value="1"/>
</dbReference>
<evidence type="ECO:0000259" key="10">
    <source>
        <dbReference type="PROSITE" id="PS51192"/>
    </source>
</evidence>
<dbReference type="PROSITE" id="PS51194">
    <property type="entry name" value="HELICASE_CTER"/>
    <property type="match status" value="1"/>
</dbReference>
<keyword evidence="8" id="KW-0539">Nucleus</keyword>
<dbReference type="SMART" id="SM00490">
    <property type="entry name" value="HELICc"/>
    <property type="match status" value="1"/>
</dbReference>
<dbReference type="Gene3D" id="3.40.50.10810">
    <property type="entry name" value="Tandem AAA-ATPase domain"/>
    <property type="match status" value="1"/>
</dbReference>
<dbReference type="GO" id="GO:0005634">
    <property type="term" value="C:nucleus"/>
    <property type="evidence" value="ECO:0007669"/>
    <property type="project" value="UniProtKB-SubCell"/>
</dbReference>
<reference evidence="12 13" key="1">
    <citation type="submission" date="2018-08" db="EMBL/GenBank/DDBJ databases">
        <title>Aphanomyces genome sequencing and annotation.</title>
        <authorList>
            <person name="Minardi D."/>
            <person name="Oidtmann B."/>
            <person name="Van Der Giezen M."/>
            <person name="Studholme D.J."/>
        </authorList>
    </citation>
    <scope>NUCLEOTIDE SEQUENCE [LARGE SCALE GENOMIC DNA]</scope>
    <source>
        <strain evidence="12 13">NJM0002</strain>
    </source>
</reference>
<evidence type="ECO:0000256" key="8">
    <source>
        <dbReference type="ARBA" id="ARBA00023242"/>
    </source>
</evidence>
<evidence type="ECO:0000256" key="1">
    <source>
        <dbReference type="ARBA" id="ARBA00004123"/>
    </source>
</evidence>
<keyword evidence="3" id="KW-0547">Nucleotide-binding</keyword>
<accession>A0A418AUD1</accession>
<dbReference type="InterPro" id="IPR027417">
    <property type="entry name" value="P-loop_NTPase"/>
</dbReference>
<keyword evidence="5" id="KW-0347">Helicase</keyword>
<evidence type="ECO:0000256" key="5">
    <source>
        <dbReference type="ARBA" id="ARBA00022806"/>
    </source>
</evidence>
<dbReference type="GO" id="GO:0005524">
    <property type="term" value="F:ATP binding"/>
    <property type="evidence" value="ECO:0007669"/>
    <property type="project" value="UniProtKB-KW"/>
</dbReference>
<dbReference type="InterPro" id="IPR049730">
    <property type="entry name" value="SNF2/RAD54-like_C"/>
</dbReference>
<dbReference type="AlphaFoldDB" id="A0A418AUD1"/>